<feature type="transmembrane region" description="Helical" evidence="2">
    <location>
        <begin position="331"/>
        <end position="352"/>
    </location>
</feature>
<dbReference type="RefSeq" id="XP_033683110.1">
    <property type="nucleotide sequence ID" value="XM_033832105.1"/>
</dbReference>
<dbReference type="AlphaFoldDB" id="A0A6A6ICG7"/>
<feature type="transmembrane region" description="Helical" evidence="2">
    <location>
        <begin position="307"/>
        <end position="325"/>
    </location>
</feature>
<dbReference type="Proteomes" id="UP000800094">
    <property type="component" value="Unassembled WGS sequence"/>
</dbReference>
<feature type="compositionally biased region" description="Basic and acidic residues" evidence="1">
    <location>
        <begin position="13"/>
        <end position="24"/>
    </location>
</feature>
<keyword evidence="2" id="KW-0812">Transmembrane</keyword>
<evidence type="ECO:0000256" key="2">
    <source>
        <dbReference type="SAM" id="Phobius"/>
    </source>
</evidence>
<sequence length="354" mass="40971">MSTAPVDPPSLPERARVRSSERSVLEATGFQPTPNTSGKYPKKRRRPRIMHDIAQKPSGSPADLFFSHFQREAERQDGASCVFLLWSSKDSEMATTWAVDVPTTNLENEEEIFQKLAARYAAERGFWRRHLYFRDFARLRPVVFRFVHQRSERFSVFMEPLDLSKLRELYSARQAEAEKVIHSITDLNSDDFPDYCYLEYSGKYNHDNYNCPINSLTASIDSVCPFEEWDVCNKQLRWIQTMPFLSCYFRNPAGARSQNILNSINGHGYIHDYKTIRLPFHGPQQQVRGLELDGLYVEMDWKVSKRLCVFLLLFVLVVLSGKFIWGSWEIVFGAGSFFIALPVLTLTVLSYCEV</sequence>
<organism evidence="3 4">
    <name type="scientific">Trematosphaeria pertusa</name>
    <dbReference type="NCBI Taxonomy" id="390896"/>
    <lineage>
        <taxon>Eukaryota</taxon>
        <taxon>Fungi</taxon>
        <taxon>Dikarya</taxon>
        <taxon>Ascomycota</taxon>
        <taxon>Pezizomycotina</taxon>
        <taxon>Dothideomycetes</taxon>
        <taxon>Pleosporomycetidae</taxon>
        <taxon>Pleosporales</taxon>
        <taxon>Massarineae</taxon>
        <taxon>Trematosphaeriaceae</taxon>
        <taxon>Trematosphaeria</taxon>
    </lineage>
</organism>
<keyword evidence="4" id="KW-1185">Reference proteome</keyword>
<dbReference type="OrthoDB" id="3776986at2759"/>
<dbReference type="GeneID" id="54585435"/>
<reference evidence="3" key="1">
    <citation type="journal article" date="2020" name="Stud. Mycol.">
        <title>101 Dothideomycetes genomes: a test case for predicting lifestyles and emergence of pathogens.</title>
        <authorList>
            <person name="Haridas S."/>
            <person name="Albert R."/>
            <person name="Binder M."/>
            <person name="Bloem J."/>
            <person name="Labutti K."/>
            <person name="Salamov A."/>
            <person name="Andreopoulos B."/>
            <person name="Baker S."/>
            <person name="Barry K."/>
            <person name="Bills G."/>
            <person name="Bluhm B."/>
            <person name="Cannon C."/>
            <person name="Castanera R."/>
            <person name="Culley D."/>
            <person name="Daum C."/>
            <person name="Ezra D."/>
            <person name="Gonzalez J."/>
            <person name="Henrissat B."/>
            <person name="Kuo A."/>
            <person name="Liang C."/>
            <person name="Lipzen A."/>
            <person name="Lutzoni F."/>
            <person name="Magnuson J."/>
            <person name="Mondo S."/>
            <person name="Nolan M."/>
            <person name="Ohm R."/>
            <person name="Pangilinan J."/>
            <person name="Park H.-J."/>
            <person name="Ramirez L."/>
            <person name="Alfaro M."/>
            <person name="Sun H."/>
            <person name="Tritt A."/>
            <person name="Yoshinaga Y."/>
            <person name="Zwiers L.-H."/>
            <person name="Turgeon B."/>
            <person name="Goodwin S."/>
            <person name="Spatafora J."/>
            <person name="Crous P."/>
            <person name="Grigoriev I."/>
        </authorList>
    </citation>
    <scope>NUCLEOTIDE SEQUENCE</scope>
    <source>
        <strain evidence="3">CBS 122368</strain>
    </source>
</reference>
<evidence type="ECO:0000256" key="1">
    <source>
        <dbReference type="SAM" id="MobiDB-lite"/>
    </source>
</evidence>
<feature type="region of interest" description="Disordered" evidence="1">
    <location>
        <begin position="1"/>
        <end position="45"/>
    </location>
</feature>
<proteinExistence type="predicted"/>
<dbReference type="EMBL" id="ML987196">
    <property type="protein sequence ID" value="KAF2248106.1"/>
    <property type="molecule type" value="Genomic_DNA"/>
</dbReference>
<accession>A0A6A6ICG7</accession>
<keyword evidence="2" id="KW-1133">Transmembrane helix</keyword>
<keyword evidence="2" id="KW-0472">Membrane</keyword>
<name>A0A6A6ICG7_9PLEO</name>
<gene>
    <name evidence="3" type="ORF">BU26DRAFT_551487</name>
</gene>
<evidence type="ECO:0000313" key="3">
    <source>
        <dbReference type="EMBL" id="KAF2248106.1"/>
    </source>
</evidence>
<protein>
    <submittedName>
        <fullName evidence="3">Uncharacterized protein</fullName>
    </submittedName>
</protein>
<evidence type="ECO:0000313" key="4">
    <source>
        <dbReference type="Proteomes" id="UP000800094"/>
    </source>
</evidence>
<feature type="compositionally biased region" description="Pro residues" evidence="1">
    <location>
        <begin position="1"/>
        <end position="11"/>
    </location>
</feature>